<evidence type="ECO:0000256" key="8">
    <source>
        <dbReference type="RuleBase" id="RU000461"/>
    </source>
</evidence>
<dbReference type="GO" id="GO:0010268">
    <property type="term" value="P:brassinosteroid homeostasis"/>
    <property type="evidence" value="ECO:0007669"/>
    <property type="project" value="TreeGrafter"/>
</dbReference>
<dbReference type="EMBL" id="CAMGYJ010000008">
    <property type="protein sequence ID" value="CAI0463189.1"/>
    <property type="molecule type" value="Genomic_DNA"/>
</dbReference>
<evidence type="ECO:0000313" key="10">
    <source>
        <dbReference type="EMBL" id="CAI0463189.1"/>
    </source>
</evidence>
<gene>
    <name evidence="10" type="ORF">LITE_LOCUS35673</name>
</gene>
<dbReference type="GO" id="GO:0016705">
    <property type="term" value="F:oxidoreductase activity, acting on paired donors, with incorporation or reduction of molecular oxygen"/>
    <property type="evidence" value="ECO:0007669"/>
    <property type="project" value="InterPro"/>
</dbReference>
<reference evidence="10" key="1">
    <citation type="submission" date="2022-08" db="EMBL/GenBank/DDBJ databases">
        <authorList>
            <person name="Gutierrez-Valencia J."/>
        </authorList>
    </citation>
    <scope>NUCLEOTIDE SEQUENCE</scope>
</reference>
<keyword evidence="4 7" id="KW-0479">Metal-binding</keyword>
<protein>
    <recommendedName>
        <fullName evidence="12">Cytochrome P450</fullName>
    </recommendedName>
</protein>
<feature type="binding site" description="axial binding residue" evidence="7">
    <location>
        <position position="412"/>
    </location>
    <ligand>
        <name>heme</name>
        <dbReference type="ChEBI" id="CHEBI:30413"/>
    </ligand>
    <ligandPart>
        <name>Fe</name>
        <dbReference type="ChEBI" id="CHEBI:18248"/>
    </ligandPart>
</feature>
<evidence type="ECO:0000256" key="1">
    <source>
        <dbReference type="ARBA" id="ARBA00004167"/>
    </source>
</evidence>
<comment type="similarity">
    <text evidence="2 8">Belongs to the cytochrome P450 family.</text>
</comment>
<dbReference type="InterPro" id="IPR036396">
    <property type="entry name" value="Cyt_P450_sf"/>
</dbReference>
<keyword evidence="9" id="KW-0472">Membrane</keyword>
<sequence length="462" mass="53066">MAFLGLAYDLILAIISCFFIFMKWNEIRYRKKGLPPGTMGWPLVGETSDFLKYGSEFMKTQRSKHGEVFKTHILGSPTIISMDPELNRYILYNESKGLVPGYPKAMVDILGTNISTVHGATHKHIRGSILSLLGPVAVKEKLFPNLLKCVKSFTADWDGKTIDIQEKAQEMAFFLAFKQIFESESRSIYDSFKPEFEKIVSGTLALPINIPGTSYHIGLQARSKVIKLSREIIKQRRSSSTIHRDMLGQMMSDETKYPLNDEEIISQIITILNSGYETVSKITMMSLKYLHGDLKALQELREEHFGILGRKEAGESITWEDYKSMSFTLGVILESLRLATVVNGVMRRTTSDLELNGYKFPKGWRIYIYTREVNYDPLLHPEPLKFNPWRWLDKKLESHKYNFLFGAGGRLCPGKELGLVMISLFLHCFVTQYRWEELEGEEMVKFPRIEVPNGLHLRISKY</sequence>
<evidence type="ECO:0000313" key="11">
    <source>
        <dbReference type="Proteomes" id="UP001154282"/>
    </source>
</evidence>
<dbReference type="InterPro" id="IPR002401">
    <property type="entry name" value="Cyt_P450_E_grp-I"/>
</dbReference>
<dbReference type="CDD" id="cd11043">
    <property type="entry name" value="CYP90-like"/>
    <property type="match status" value="1"/>
</dbReference>
<name>A0AAV0NXZ9_9ROSI</name>
<dbReference type="PROSITE" id="PS00086">
    <property type="entry name" value="CYTOCHROME_P450"/>
    <property type="match status" value="1"/>
</dbReference>
<evidence type="ECO:0000256" key="6">
    <source>
        <dbReference type="ARBA" id="ARBA00023004"/>
    </source>
</evidence>
<dbReference type="InterPro" id="IPR017972">
    <property type="entry name" value="Cyt_P450_CS"/>
</dbReference>
<dbReference type="GO" id="GO:0005506">
    <property type="term" value="F:iron ion binding"/>
    <property type="evidence" value="ECO:0007669"/>
    <property type="project" value="InterPro"/>
</dbReference>
<evidence type="ECO:0008006" key="12">
    <source>
        <dbReference type="Google" id="ProtNLM"/>
    </source>
</evidence>
<dbReference type="GO" id="GO:0016020">
    <property type="term" value="C:membrane"/>
    <property type="evidence" value="ECO:0007669"/>
    <property type="project" value="UniProtKB-SubCell"/>
</dbReference>
<dbReference type="Gene3D" id="1.10.630.10">
    <property type="entry name" value="Cytochrome P450"/>
    <property type="match status" value="1"/>
</dbReference>
<keyword evidence="3 9" id="KW-0812">Transmembrane</keyword>
<evidence type="ECO:0000256" key="9">
    <source>
        <dbReference type="SAM" id="Phobius"/>
    </source>
</evidence>
<evidence type="ECO:0000256" key="2">
    <source>
        <dbReference type="ARBA" id="ARBA00010617"/>
    </source>
</evidence>
<keyword evidence="8" id="KW-0560">Oxidoreductase</keyword>
<dbReference type="GO" id="GO:0020037">
    <property type="term" value="F:heme binding"/>
    <property type="evidence" value="ECO:0007669"/>
    <property type="project" value="InterPro"/>
</dbReference>
<evidence type="ECO:0000256" key="5">
    <source>
        <dbReference type="ARBA" id="ARBA00022989"/>
    </source>
</evidence>
<dbReference type="AlphaFoldDB" id="A0AAV0NXZ9"/>
<dbReference type="SUPFAM" id="SSF48264">
    <property type="entry name" value="Cytochrome P450"/>
    <property type="match status" value="1"/>
</dbReference>
<dbReference type="PANTHER" id="PTHR24286">
    <property type="entry name" value="CYTOCHROME P450 26"/>
    <property type="match status" value="1"/>
</dbReference>
<keyword evidence="6 7" id="KW-0408">Iron</keyword>
<dbReference type="GO" id="GO:0016125">
    <property type="term" value="P:sterol metabolic process"/>
    <property type="evidence" value="ECO:0007669"/>
    <property type="project" value="TreeGrafter"/>
</dbReference>
<dbReference type="PANTHER" id="PTHR24286:SF105">
    <property type="entry name" value="CYTOCHROME P450 85A-LIKE"/>
    <property type="match status" value="1"/>
</dbReference>
<dbReference type="Pfam" id="PF00067">
    <property type="entry name" value="p450"/>
    <property type="match status" value="1"/>
</dbReference>
<dbReference type="GO" id="GO:0016132">
    <property type="term" value="P:brassinosteroid biosynthetic process"/>
    <property type="evidence" value="ECO:0007669"/>
    <property type="project" value="TreeGrafter"/>
</dbReference>
<comment type="subcellular location">
    <subcellularLocation>
        <location evidence="1">Membrane</location>
        <topology evidence="1">Single-pass membrane protein</topology>
    </subcellularLocation>
</comment>
<keyword evidence="8" id="KW-0503">Monooxygenase</keyword>
<accession>A0AAV0NXZ9</accession>
<dbReference type="InterPro" id="IPR001128">
    <property type="entry name" value="Cyt_P450"/>
</dbReference>
<organism evidence="10 11">
    <name type="scientific">Linum tenue</name>
    <dbReference type="NCBI Taxonomy" id="586396"/>
    <lineage>
        <taxon>Eukaryota</taxon>
        <taxon>Viridiplantae</taxon>
        <taxon>Streptophyta</taxon>
        <taxon>Embryophyta</taxon>
        <taxon>Tracheophyta</taxon>
        <taxon>Spermatophyta</taxon>
        <taxon>Magnoliopsida</taxon>
        <taxon>eudicotyledons</taxon>
        <taxon>Gunneridae</taxon>
        <taxon>Pentapetalae</taxon>
        <taxon>rosids</taxon>
        <taxon>fabids</taxon>
        <taxon>Malpighiales</taxon>
        <taxon>Linaceae</taxon>
        <taxon>Linum</taxon>
    </lineage>
</organism>
<comment type="caution">
    <text evidence="10">The sequence shown here is derived from an EMBL/GenBank/DDBJ whole genome shotgun (WGS) entry which is preliminary data.</text>
</comment>
<dbReference type="PRINTS" id="PR00463">
    <property type="entry name" value="EP450I"/>
</dbReference>
<feature type="transmembrane region" description="Helical" evidence="9">
    <location>
        <begin position="6"/>
        <end position="24"/>
    </location>
</feature>
<keyword evidence="5 9" id="KW-1133">Transmembrane helix</keyword>
<evidence type="ECO:0000256" key="4">
    <source>
        <dbReference type="ARBA" id="ARBA00022723"/>
    </source>
</evidence>
<evidence type="ECO:0000256" key="3">
    <source>
        <dbReference type="ARBA" id="ARBA00022692"/>
    </source>
</evidence>
<keyword evidence="11" id="KW-1185">Reference proteome</keyword>
<dbReference type="GO" id="GO:0004497">
    <property type="term" value="F:monooxygenase activity"/>
    <property type="evidence" value="ECO:0007669"/>
    <property type="project" value="UniProtKB-KW"/>
</dbReference>
<evidence type="ECO:0000256" key="7">
    <source>
        <dbReference type="PIRSR" id="PIRSR602401-1"/>
    </source>
</evidence>
<comment type="cofactor">
    <cofactor evidence="7">
        <name>heme</name>
        <dbReference type="ChEBI" id="CHEBI:30413"/>
    </cofactor>
</comment>
<keyword evidence="7 8" id="KW-0349">Heme</keyword>
<dbReference type="Proteomes" id="UP001154282">
    <property type="component" value="Unassembled WGS sequence"/>
</dbReference>
<proteinExistence type="inferred from homology"/>